<sequence length="187" mass="21250">MDVEEIGRGYESPIDEEDDQEAEFEAQMERARIASVQELNYRQMEIQEIYGRREGASSIRQPQEHVVPGRGGCGHSLLKSTSRRLRRSFSSRPSSYSRPSTTQRHEPIDVPSVTREPSGRDPHKSQYHKKKLKFPSACVLIEQARNMISMFWYANALPFNSASSDFYPQMVASIVEARSGVRGPTAK</sequence>
<dbReference type="EMBL" id="KI394524">
    <property type="protein sequence ID" value="ERN02553.1"/>
    <property type="molecule type" value="Genomic_DNA"/>
</dbReference>
<name>W1P3P4_AMBTC</name>
<dbReference type="Gramene" id="ERN02553">
    <property type="protein sequence ID" value="ERN02553"/>
    <property type="gene ID" value="AMTR_s00087p00003950"/>
</dbReference>
<proteinExistence type="predicted"/>
<dbReference type="HOGENOM" id="CLU_1449541_0_0_1"/>
<evidence type="ECO:0000313" key="2">
    <source>
        <dbReference type="EMBL" id="ERN02553.1"/>
    </source>
</evidence>
<organism evidence="2 3">
    <name type="scientific">Amborella trichopoda</name>
    <dbReference type="NCBI Taxonomy" id="13333"/>
    <lineage>
        <taxon>Eukaryota</taxon>
        <taxon>Viridiplantae</taxon>
        <taxon>Streptophyta</taxon>
        <taxon>Embryophyta</taxon>
        <taxon>Tracheophyta</taxon>
        <taxon>Spermatophyta</taxon>
        <taxon>Magnoliopsida</taxon>
        <taxon>Amborellales</taxon>
        <taxon>Amborellaceae</taxon>
        <taxon>Amborella</taxon>
    </lineage>
</organism>
<gene>
    <name evidence="2" type="ORF">AMTR_s00087p00003950</name>
</gene>
<evidence type="ECO:0000313" key="3">
    <source>
        <dbReference type="Proteomes" id="UP000017836"/>
    </source>
</evidence>
<keyword evidence="3" id="KW-1185">Reference proteome</keyword>
<feature type="region of interest" description="Disordered" evidence="1">
    <location>
        <begin position="53"/>
        <end position="128"/>
    </location>
</feature>
<feature type="compositionally biased region" description="Low complexity" evidence="1">
    <location>
        <begin position="90"/>
        <end position="102"/>
    </location>
</feature>
<feature type="compositionally biased region" description="Acidic residues" evidence="1">
    <location>
        <begin position="13"/>
        <end position="24"/>
    </location>
</feature>
<reference evidence="3" key="1">
    <citation type="journal article" date="2013" name="Science">
        <title>The Amborella genome and the evolution of flowering plants.</title>
        <authorList>
            <consortium name="Amborella Genome Project"/>
        </authorList>
    </citation>
    <scope>NUCLEOTIDE SEQUENCE [LARGE SCALE GENOMIC DNA]</scope>
</reference>
<protein>
    <submittedName>
        <fullName evidence="2">Uncharacterized protein</fullName>
    </submittedName>
</protein>
<evidence type="ECO:0000256" key="1">
    <source>
        <dbReference type="SAM" id="MobiDB-lite"/>
    </source>
</evidence>
<dbReference type="Proteomes" id="UP000017836">
    <property type="component" value="Unassembled WGS sequence"/>
</dbReference>
<feature type="region of interest" description="Disordered" evidence="1">
    <location>
        <begin position="1"/>
        <end position="24"/>
    </location>
</feature>
<accession>W1P3P4</accession>
<dbReference type="AlphaFoldDB" id="W1P3P4"/>